<feature type="signal peptide" evidence="1">
    <location>
        <begin position="1"/>
        <end position="26"/>
    </location>
</feature>
<dbReference type="EC" id="3.-.-.-" evidence="3"/>
<dbReference type="InterPro" id="IPR050248">
    <property type="entry name" value="Polysacc_deacetylase_ArnD"/>
</dbReference>
<sequence>MKFVRLSISLLIVAFLISTSFSHVTAAEKAPNNSMGSAKGELSPKPASKAKIAYITFDDGPSRYTSQILDILKKKQVKASFLAVEPNLRAYKTSIVRVNREGHYIGLHSVSHSVKKLYRGSPKNVALEMETTRKTLQSVVKVNHYLVRVPYGSKPYMKKCYRDWLVRYHFKMWDWTVDSNDWRYKSSQYGTIIRNEKITVPSVERQKKPIIILMHERPQTVRALPQIIDYLKSRGYVLVPYNPKQHVVSNFWNDGRL</sequence>
<dbReference type="SUPFAM" id="SSF88713">
    <property type="entry name" value="Glycoside hydrolase/deacetylase"/>
    <property type="match status" value="1"/>
</dbReference>
<proteinExistence type="predicted"/>
<organism evidence="3 4">
    <name type="scientific">Metabacillus sediminis</name>
    <dbReference type="NCBI Taxonomy" id="3117746"/>
    <lineage>
        <taxon>Bacteria</taxon>
        <taxon>Bacillati</taxon>
        <taxon>Bacillota</taxon>
        <taxon>Bacilli</taxon>
        <taxon>Bacillales</taxon>
        <taxon>Bacillaceae</taxon>
        <taxon>Metabacillus</taxon>
    </lineage>
</organism>
<reference evidence="3 4" key="1">
    <citation type="submission" date="2024-02" db="EMBL/GenBank/DDBJ databases">
        <title>Seven novel Bacillus-like species.</title>
        <authorList>
            <person name="Liu G."/>
        </authorList>
    </citation>
    <scope>NUCLEOTIDE SEQUENCE [LARGE SCALE GENOMIC DNA]</scope>
    <source>
        <strain evidence="3 4">FJAT-52054</strain>
    </source>
</reference>
<dbReference type="Proteomes" id="UP001377337">
    <property type="component" value="Chromosome"/>
</dbReference>
<keyword evidence="4" id="KW-1185">Reference proteome</keyword>
<keyword evidence="3" id="KW-0378">Hydrolase</keyword>
<dbReference type="EMBL" id="CP147407">
    <property type="protein sequence ID" value="WXB97599.1"/>
    <property type="molecule type" value="Genomic_DNA"/>
</dbReference>
<accession>A0ABZ2NII8</accession>
<evidence type="ECO:0000313" key="4">
    <source>
        <dbReference type="Proteomes" id="UP001377337"/>
    </source>
</evidence>
<evidence type="ECO:0000256" key="1">
    <source>
        <dbReference type="SAM" id="SignalP"/>
    </source>
</evidence>
<name>A0ABZ2NII8_9BACI</name>
<dbReference type="GO" id="GO:0016787">
    <property type="term" value="F:hydrolase activity"/>
    <property type="evidence" value="ECO:0007669"/>
    <property type="project" value="UniProtKB-KW"/>
</dbReference>
<dbReference type="RefSeq" id="WP_338780136.1">
    <property type="nucleotide sequence ID" value="NZ_CP147407.1"/>
</dbReference>
<dbReference type="PROSITE" id="PS51677">
    <property type="entry name" value="NODB"/>
    <property type="match status" value="1"/>
</dbReference>
<dbReference type="PANTHER" id="PTHR10587:SF125">
    <property type="entry name" value="POLYSACCHARIDE DEACETYLASE YHEN-RELATED"/>
    <property type="match status" value="1"/>
</dbReference>
<keyword evidence="1" id="KW-0732">Signal</keyword>
<protein>
    <submittedName>
        <fullName evidence="3">Polysaccharide deacetylase family protein</fullName>
        <ecNumber evidence="3">3.-.-.-</ecNumber>
    </submittedName>
</protein>
<feature type="domain" description="NodB homology" evidence="2">
    <location>
        <begin position="51"/>
        <end position="239"/>
    </location>
</feature>
<feature type="chain" id="PRO_5047353602" evidence="1">
    <location>
        <begin position="27"/>
        <end position="257"/>
    </location>
</feature>
<evidence type="ECO:0000313" key="3">
    <source>
        <dbReference type="EMBL" id="WXB97599.1"/>
    </source>
</evidence>
<dbReference type="CDD" id="cd10944">
    <property type="entry name" value="CE4_SmPgdA_like"/>
    <property type="match status" value="1"/>
</dbReference>
<dbReference type="Pfam" id="PF01522">
    <property type="entry name" value="Polysacc_deac_1"/>
    <property type="match status" value="1"/>
</dbReference>
<dbReference type="InterPro" id="IPR011330">
    <property type="entry name" value="Glyco_hydro/deAcase_b/a-brl"/>
</dbReference>
<gene>
    <name evidence="3" type="ORF">WCV65_03600</name>
</gene>
<dbReference type="InterPro" id="IPR002509">
    <property type="entry name" value="NODB_dom"/>
</dbReference>
<dbReference type="Gene3D" id="3.20.20.370">
    <property type="entry name" value="Glycoside hydrolase/deacetylase"/>
    <property type="match status" value="1"/>
</dbReference>
<dbReference type="PANTHER" id="PTHR10587">
    <property type="entry name" value="GLYCOSYL TRANSFERASE-RELATED"/>
    <property type="match status" value="1"/>
</dbReference>
<evidence type="ECO:0000259" key="2">
    <source>
        <dbReference type="PROSITE" id="PS51677"/>
    </source>
</evidence>